<sequence>MHPQIPADPPPRLTYPNRLSLRIKISGEFLIARCRVFSNLSNNSASEVYQNGFDQTQYQSLHIDLSSWRRNFFHYEHLKIN</sequence>
<accession>A0A3M7RF71</accession>
<dbReference type="EMBL" id="REGN01003518">
    <property type="protein sequence ID" value="RNA22196.1"/>
    <property type="molecule type" value="Genomic_DNA"/>
</dbReference>
<protein>
    <submittedName>
        <fullName evidence="1">Uncharacterized protein</fullName>
    </submittedName>
</protein>
<comment type="caution">
    <text evidence="1">The sequence shown here is derived from an EMBL/GenBank/DDBJ whole genome shotgun (WGS) entry which is preliminary data.</text>
</comment>
<evidence type="ECO:0000313" key="2">
    <source>
        <dbReference type="Proteomes" id="UP000276133"/>
    </source>
</evidence>
<dbReference type="AlphaFoldDB" id="A0A3M7RF71"/>
<name>A0A3M7RF71_BRAPC</name>
<reference evidence="1 2" key="1">
    <citation type="journal article" date="2018" name="Sci. Rep.">
        <title>Genomic signatures of local adaptation to the degree of environmental predictability in rotifers.</title>
        <authorList>
            <person name="Franch-Gras L."/>
            <person name="Hahn C."/>
            <person name="Garcia-Roger E.M."/>
            <person name="Carmona M.J."/>
            <person name="Serra M."/>
            <person name="Gomez A."/>
        </authorList>
    </citation>
    <scope>NUCLEOTIDE SEQUENCE [LARGE SCALE GENOMIC DNA]</scope>
    <source>
        <strain evidence="1">HYR1</strain>
    </source>
</reference>
<dbReference type="Proteomes" id="UP000276133">
    <property type="component" value="Unassembled WGS sequence"/>
</dbReference>
<organism evidence="1 2">
    <name type="scientific">Brachionus plicatilis</name>
    <name type="common">Marine rotifer</name>
    <name type="synonym">Brachionus muelleri</name>
    <dbReference type="NCBI Taxonomy" id="10195"/>
    <lineage>
        <taxon>Eukaryota</taxon>
        <taxon>Metazoa</taxon>
        <taxon>Spiralia</taxon>
        <taxon>Gnathifera</taxon>
        <taxon>Rotifera</taxon>
        <taxon>Eurotatoria</taxon>
        <taxon>Monogononta</taxon>
        <taxon>Pseudotrocha</taxon>
        <taxon>Ploima</taxon>
        <taxon>Brachionidae</taxon>
        <taxon>Brachionus</taxon>
    </lineage>
</organism>
<gene>
    <name evidence="1" type="ORF">BpHYR1_035779</name>
</gene>
<evidence type="ECO:0000313" key="1">
    <source>
        <dbReference type="EMBL" id="RNA22196.1"/>
    </source>
</evidence>
<keyword evidence="2" id="KW-1185">Reference proteome</keyword>
<proteinExistence type="predicted"/>